<dbReference type="AlphaFoldDB" id="A0A8H3J4T4"/>
<dbReference type="OrthoDB" id="5360660at2759"/>
<protein>
    <submittedName>
        <fullName evidence="2">Uncharacterized protein</fullName>
    </submittedName>
</protein>
<dbReference type="Proteomes" id="UP000664534">
    <property type="component" value="Unassembled WGS sequence"/>
</dbReference>
<evidence type="ECO:0000313" key="2">
    <source>
        <dbReference type="EMBL" id="CAF9940761.1"/>
    </source>
</evidence>
<gene>
    <name evidence="2" type="ORF">IMSHALPRED_002159</name>
</gene>
<evidence type="ECO:0000313" key="3">
    <source>
        <dbReference type="Proteomes" id="UP000664534"/>
    </source>
</evidence>
<proteinExistence type="predicted"/>
<organism evidence="2 3">
    <name type="scientific">Imshaugia aleurites</name>
    <dbReference type="NCBI Taxonomy" id="172621"/>
    <lineage>
        <taxon>Eukaryota</taxon>
        <taxon>Fungi</taxon>
        <taxon>Dikarya</taxon>
        <taxon>Ascomycota</taxon>
        <taxon>Pezizomycotina</taxon>
        <taxon>Lecanoromycetes</taxon>
        <taxon>OSLEUM clade</taxon>
        <taxon>Lecanoromycetidae</taxon>
        <taxon>Lecanorales</taxon>
        <taxon>Lecanorineae</taxon>
        <taxon>Parmeliaceae</taxon>
        <taxon>Imshaugia</taxon>
    </lineage>
</organism>
<evidence type="ECO:0000256" key="1">
    <source>
        <dbReference type="SAM" id="SignalP"/>
    </source>
</evidence>
<keyword evidence="1" id="KW-0732">Signal</keyword>
<accession>A0A8H3J4T4</accession>
<dbReference type="EMBL" id="CAJPDT010000136">
    <property type="protein sequence ID" value="CAF9940761.1"/>
    <property type="molecule type" value="Genomic_DNA"/>
</dbReference>
<reference evidence="2" key="1">
    <citation type="submission" date="2021-03" db="EMBL/GenBank/DDBJ databases">
        <authorList>
            <person name="Tagirdzhanova G."/>
        </authorList>
    </citation>
    <scope>NUCLEOTIDE SEQUENCE</scope>
</reference>
<keyword evidence="3" id="KW-1185">Reference proteome</keyword>
<sequence>MDSSYIWAPIFLLLIAPASLAYPTNTRSHSLTLTNDASLNGNFYVSGLAKQGSNAANESIISLLSNTDLSELDIHRSRLRTKSNPESSIGDPDAIDLITSLLPNVSMEKRASDPQHSASLSKGPQSLVTGGALSTSTLVLHKTNLSGSVKAPPSYPVTCFNPYTTKMRPPIGEDCQIVINQIILRYPNPMSPQTFGYSASADIDLSLPRNEKWAFQNCVMFVRNMDKTRTDTFRIVDVALAAQRIITECVIGAKYPVGGTACVGTVADDFYVGVGGLPKPDATN</sequence>
<feature type="signal peptide" evidence="1">
    <location>
        <begin position="1"/>
        <end position="21"/>
    </location>
</feature>
<name>A0A8H3J4T4_9LECA</name>
<comment type="caution">
    <text evidence="2">The sequence shown here is derived from an EMBL/GenBank/DDBJ whole genome shotgun (WGS) entry which is preliminary data.</text>
</comment>
<feature type="chain" id="PRO_5034541692" evidence="1">
    <location>
        <begin position="22"/>
        <end position="284"/>
    </location>
</feature>